<name>A0A6G1K6M8_9PLEO</name>
<keyword evidence="2 7" id="KW-0812">Transmembrane</keyword>
<keyword evidence="3 7" id="KW-1133">Transmembrane helix</keyword>
<feature type="transmembrane region" description="Helical" evidence="7">
    <location>
        <begin position="94"/>
        <end position="117"/>
    </location>
</feature>
<dbReference type="Pfam" id="PF20684">
    <property type="entry name" value="Fung_rhodopsin"/>
    <property type="match status" value="1"/>
</dbReference>
<feature type="transmembrane region" description="Helical" evidence="7">
    <location>
        <begin position="129"/>
        <end position="153"/>
    </location>
</feature>
<dbReference type="Proteomes" id="UP000799428">
    <property type="component" value="Unassembled WGS sequence"/>
</dbReference>
<dbReference type="AlphaFoldDB" id="A0A6G1K6M8"/>
<keyword evidence="10" id="KW-1185">Reference proteome</keyword>
<evidence type="ECO:0000256" key="3">
    <source>
        <dbReference type="ARBA" id="ARBA00022989"/>
    </source>
</evidence>
<evidence type="ECO:0000256" key="1">
    <source>
        <dbReference type="ARBA" id="ARBA00004141"/>
    </source>
</evidence>
<evidence type="ECO:0000256" key="7">
    <source>
        <dbReference type="SAM" id="Phobius"/>
    </source>
</evidence>
<dbReference type="InterPro" id="IPR049326">
    <property type="entry name" value="Rhodopsin_dom_fungi"/>
</dbReference>
<feature type="transmembrane region" description="Helical" evidence="7">
    <location>
        <begin position="52"/>
        <end position="74"/>
    </location>
</feature>
<evidence type="ECO:0000256" key="5">
    <source>
        <dbReference type="ARBA" id="ARBA00038359"/>
    </source>
</evidence>
<keyword evidence="4 7" id="KW-0472">Membrane</keyword>
<dbReference type="PANTHER" id="PTHR33048">
    <property type="entry name" value="PTH11-LIKE INTEGRAL MEMBRANE PROTEIN (AFU_ORTHOLOGUE AFUA_5G11245)"/>
    <property type="match status" value="1"/>
</dbReference>
<evidence type="ECO:0000256" key="2">
    <source>
        <dbReference type="ARBA" id="ARBA00022692"/>
    </source>
</evidence>
<feature type="compositionally biased region" description="Basic and acidic residues" evidence="6">
    <location>
        <begin position="387"/>
        <end position="398"/>
    </location>
</feature>
<dbReference type="PANTHER" id="PTHR33048:SF55">
    <property type="entry name" value="INTEGRAL MEMBRANE PROTEIN"/>
    <property type="match status" value="1"/>
</dbReference>
<accession>A0A6G1K6M8</accession>
<comment type="subcellular location">
    <subcellularLocation>
        <location evidence="1">Membrane</location>
        <topology evidence="1">Multi-pass membrane protein</topology>
    </subcellularLocation>
</comment>
<gene>
    <name evidence="9" type="ORF">K504DRAFT_534161</name>
</gene>
<dbReference type="InterPro" id="IPR052337">
    <property type="entry name" value="SAT4-like"/>
</dbReference>
<dbReference type="GO" id="GO:0016020">
    <property type="term" value="C:membrane"/>
    <property type="evidence" value="ECO:0007669"/>
    <property type="project" value="UniProtKB-SubCell"/>
</dbReference>
<feature type="transmembrane region" description="Helical" evidence="7">
    <location>
        <begin position="206"/>
        <end position="229"/>
    </location>
</feature>
<feature type="domain" description="Rhodopsin" evidence="8">
    <location>
        <begin position="37"/>
        <end position="273"/>
    </location>
</feature>
<proteinExistence type="inferred from homology"/>
<organism evidence="9 10">
    <name type="scientific">Pleomassaria siparia CBS 279.74</name>
    <dbReference type="NCBI Taxonomy" id="1314801"/>
    <lineage>
        <taxon>Eukaryota</taxon>
        <taxon>Fungi</taxon>
        <taxon>Dikarya</taxon>
        <taxon>Ascomycota</taxon>
        <taxon>Pezizomycotina</taxon>
        <taxon>Dothideomycetes</taxon>
        <taxon>Pleosporomycetidae</taxon>
        <taxon>Pleosporales</taxon>
        <taxon>Pleomassariaceae</taxon>
        <taxon>Pleomassaria</taxon>
    </lineage>
</organism>
<evidence type="ECO:0000313" key="10">
    <source>
        <dbReference type="Proteomes" id="UP000799428"/>
    </source>
</evidence>
<feature type="region of interest" description="Disordered" evidence="6">
    <location>
        <begin position="340"/>
        <end position="398"/>
    </location>
</feature>
<dbReference type="OrthoDB" id="5278984at2759"/>
<dbReference type="EMBL" id="MU005771">
    <property type="protein sequence ID" value="KAF2708539.1"/>
    <property type="molecule type" value="Genomic_DNA"/>
</dbReference>
<evidence type="ECO:0000259" key="8">
    <source>
        <dbReference type="Pfam" id="PF20684"/>
    </source>
</evidence>
<reference evidence="9" key="1">
    <citation type="journal article" date="2020" name="Stud. Mycol.">
        <title>101 Dothideomycetes genomes: a test case for predicting lifestyles and emergence of pathogens.</title>
        <authorList>
            <person name="Haridas S."/>
            <person name="Albert R."/>
            <person name="Binder M."/>
            <person name="Bloem J."/>
            <person name="Labutti K."/>
            <person name="Salamov A."/>
            <person name="Andreopoulos B."/>
            <person name="Baker S."/>
            <person name="Barry K."/>
            <person name="Bills G."/>
            <person name="Bluhm B."/>
            <person name="Cannon C."/>
            <person name="Castanera R."/>
            <person name="Culley D."/>
            <person name="Daum C."/>
            <person name="Ezra D."/>
            <person name="Gonzalez J."/>
            <person name="Henrissat B."/>
            <person name="Kuo A."/>
            <person name="Liang C."/>
            <person name="Lipzen A."/>
            <person name="Lutzoni F."/>
            <person name="Magnuson J."/>
            <person name="Mondo S."/>
            <person name="Nolan M."/>
            <person name="Ohm R."/>
            <person name="Pangilinan J."/>
            <person name="Park H.-J."/>
            <person name="Ramirez L."/>
            <person name="Alfaro M."/>
            <person name="Sun H."/>
            <person name="Tritt A."/>
            <person name="Yoshinaga Y."/>
            <person name="Zwiers L.-H."/>
            <person name="Turgeon B."/>
            <person name="Goodwin S."/>
            <person name="Spatafora J."/>
            <person name="Crous P."/>
            <person name="Grigoriev I."/>
        </authorList>
    </citation>
    <scope>NUCLEOTIDE SEQUENCE</scope>
    <source>
        <strain evidence="9">CBS 279.74</strain>
    </source>
</reference>
<feature type="transmembrane region" description="Helical" evidence="7">
    <location>
        <begin position="20"/>
        <end position="40"/>
    </location>
</feature>
<comment type="similarity">
    <text evidence="5">Belongs to the SAT4 family.</text>
</comment>
<sequence length="398" mass="44587">MMVDMGFPSGGEANQGWKLYLTSLIMVLSAGLVVVTRIITRFWTGKLGADDYTIVASLAFSIVLSINIQLAVVYGYGKHKRHLSPEELRTCLKFFWIAQTPYKIVVCLNKTSVIILYKRIFISKHFPWLCYSALAIVISSSIAATFSTIFQCVPLERSWNKAIDGTCIDSSKFWLANAALNISTDVVVLALPIREIFELHLELQEKLMLCGVFLLGGFVTMTSILRVTAVANSVHNQQDQTWTFIPRGIWTLIEANLGIICTCLPVLKQLVRRVFPLIFNPSKMAPRGAHGHRGSSSRGASHLNRSIERKHPAHDHQQHYNLDDTIDHDTQTNFYMQKRKTGRGMRASGKSYEMKSLVGLGESDHGRRKSDEKHIMATNGVDQDDGQSSKEKVNMVNG</sequence>
<evidence type="ECO:0000256" key="6">
    <source>
        <dbReference type="SAM" id="MobiDB-lite"/>
    </source>
</evidence>
<evidence type="ECO:0000256" key="4">
    <source>
        <dbReference type="ARBA" id="ARBA00023136"/>
    </source>
</evidence>
<feature type="compositionally biased region" description="Basic and acidic residues" evidence="6">
    <location>
        <begin position="362"/>
        <end position="375"/>
    </location>
</feature>
<protein>
    <recommendedName>
        <fullName evidence="8">Rhodopsin domain-containing protein</fullName>
    </recommendedName>
</protein>
<evidence type="ECO:0000313" key="9">
    <source>
        <dbReference type="EMBL" id="KAF2708539.1"/>
    </source>
</evidence>